<evidence type="ECO:0008006" key="3">
    <source>
        <dbReference type="Google" id="ProtNLM"/>
    </source>
</evidence>
<dbReference type="AlphaFoldDB" id="A0A5N0UX64"/>
<keyword evidence="2" id="KW-1185">Reference proteome</keyword>
<protein>
    <recommendedName>
        <fullName evidence="3">Glutamine amidotransferase type-2 domain-containing protein</fullName>
    </recommendedName>
</protein>
<organism evidence="1 2">
    <name type="scientific">Amycolatopsis acidicola</name>
    <dbReference type="NCBI Taxonomy" id="2596893"/>
    <lineage>
        <taxon>Bacteria</taxon>
        <taxon>Bacillati</taxon>
        <taxon>Actinomycetota</taxon>
        <taxon>Actinomycetes</taxon>
        <taxon>Pseudonocardiales</taxon>
        <taxon>Pseudonocardiaceae</taxon>
        <taxon>Amycolatopsis</taxon>
    </lineage>
</organism>
<dbReference type="SUPFAM" id="SSF56235">
    <property type="entry name" value="N-terminal nucleophile aminohydrolases (Ntn hydrolases)"/>
    <property type="match status" value="1"/>
</dbReference>
<dbReference type="RefSeq" id="WP_144760969.1">
    <property type="nucleotide sequence ID" value="NZ_VMNW02000038.1"/>
</dbReference>
<dbReference type="OrthoDB" id="1094040at2"/>
<reference evidence="1" key="1">
    <citation type="submission" date="2019-09" db="EMBL/GenBank/DDBJ databases">
        <authorList>
            <person name="Teo W.F.A."/>
            <person name="Duangmal K."/>
        </authorList>
    </citation>
    <scope>NUCLEOTIDE SEQUENCE [LARGE SCALE GENOMIC DNA]</scope>
    <source>
        <strain evidence="1">K81G1</strain>
    </source>
</reference>
<comment type="caution">
    <text evidence="1">The sequence shown here is derived from an EMBL/GenBank/DDBJ whole genome shotgun (WGS) entry which is preliminary data.</text>
</comment>
<proteinExistence type="predicted"/>
<dbReference type="EMBL" id="VMNW02000038">
    <property type="protein sequence ID" value="KAA9157966.1"/>
    <property type="molecule type" value="Genomic_DNA"/>
</dbReference>
<dbReference type="Proteomes" id="UP000319769">
    <property type="component" value="Unassembled WGS sequence"/>
</dbReference>
<dbReference type="Gene3D" id="3.60.20.10">
    <property type="entry name" value="Glutamine Phosphoribosylpyrophosphate, subunit 1, domain 1"/>
    <property type="match status" value="1"/>
</dbReference>
<name>A0A5N0UX64_9PSEU</name>
<evidence type="ECO:0000313" key="2">
    <source>
        <dbReference type="Proteomes" id="UP000319769"/>
    </source>
</evidence>
<dbReference type="InterPro" id="IPR029055">
    <property type="entry name" value="Ntn_hydrolases_N"/>
</dbReference>
<gene>
    <name evidence="1" type="ORF">FPZ12_024090</name>
</gene>
<sequence>MCLLTFFPANRQPDEHALLRGAAVNDNGHGFAVVTGDRLVVGRGMNADDVIAEFVWERRRHPSGPALFHSRFATHGSVSEDNAHPFALGSDPATVVAHNGILPKAVHPGYGDLRSDTRIAAEEFLAQPAFTAFDHGKTRARITRWLGHANKLVILTVNPRYRKRAYLFNEAAGLWDNGIWYSNNDYEVRIPAQVPLLGGLGDGCVVCGGDDLDPGSGLCLYCEHCPFCGSGESDCPLYCYRMRGDMACPACGDFAVFCGCDIAPVNQMT</sequence>
<evidence type="ECO:0000313" key="1">
    <source>
        <dbReference type="EMBL" id="KAA9157966.1"/>
    </source>
</evidence>
<accession>A0A5N0UX64</accession>